<protein>
    <recommendedName>
        <fullName evidence="3">exodeoxyribonuclease III</fullName>
        <ecNumber evidence="3">3.1.11.2</ecNumber>
    </recommendedName>
</protein>
<dbReference type="PANTHER" id="PTHR22748:SF27">
    <property type="entry name" value="DNA-(APURINIC OR APYRIMIDINIC SITE) ENDONUCLEASE 2"/>
    <property type="match status" value="1"/>
</dbReference>
<evidence type="ECO:0000256" key="1">
    <source>
        <dbReference type="ARBA" id="ARBA00000493"/>
    </source>
</evidence>
<evidence type="ECO:0000256" key="9">
    <source>
        <dbReference type="PIRSR" id="PIRSR604808-2"/>
    </source>
</evidence>
<dbReference type="EC" id="3.1.11.2" evidence="3"/>
<keyword evidence="4 9" id="KW-0479">Metal-binding</keyword>
<evidence type="ECO:0000256" key="6">
    <source>
        <dbReference type="ARBA" id="ARBA00022801"/>
    </source>
</evidence>
<dbReference type="InterPro" id="IPR004808">
    <property type="entry name" value="AP_endonuc_1"/>
</dbReference>
<dbReference type="GO" id="GO:0008311">
    <property type="term" value="F:double-stranded DNA 3'-5' DNA exonuclease activity"/>
    <property type="evidence" value="ECO:0007669"/>
    <property type="project" value="UniProtKB-EC"/>
</dbReference>
<feature type="binding site" evidence="9">
    <location>
        <position position="11"/>
    </location>
    <ligand>
        <name>Mg(2+)</name>
        <dbReference type="ChEBI" id="CHEBI:18420"/>
        <label>1</label>
    </ligand>
</feature>
<evidence type="ECO:0000256" key="8">
    <source>
        <dbReference type="ARBA" id="ARBA00023204"/>
    </source>
</evidence>
<feature type="binding site" evidence="9">
    <location>
        <position position="140"/>
    </location>
    <ligand>
        <name>Mg(2+)</name>
        <dbReference type="ChEBI" id="CHEBI:18420"/>
        <label>1</label>
    </ligand>
</feature>
<evidence type="ECO:0000313" key="12">
    <source>
        <dbReference type="EMBL" id="LAA30605.1"/>
    </source>
</evidence>
<evidence type="ECO:0000256" key="2">
    <source>
        <dbReference type="ARBA" id="ARBA00007092"/>
    </source>
</evidence>
<keyword evidence="7 9" id="KW-0460">Magnesium</keyword>
<evidence type="ECO:0000256" key="7">
    <source>
        <dbReference type="ARBA" id="ARBA00022842"/>
    </source>
</evidence>
<comment type="similarity">
    <text evidence="2">Belongs to the DNA repair enzymes AP/ExoA family.</text>
</comment>
<dbReference type="CDD" id="cd09076">
    <property type="entry name" value="L1-EN"/>
    <property type="match status" value="1"/>
</dbReference>
<dbReference type="AlphaFoldDB" id="A0A2H6NE99"/>
<evidence type="ECO:0000259" key="11">
    <source>
        <dbReference type="Pfam" id="PF03372"/>
    </source>
</evidence>
<dbReference type="GO" id="GO:0006284">
    <property type="term" value="P:base-excision repair"/>
    <property type="evidence" value="ECO:0007669"/>
    <property type="project" value="TreeGrafter"/>
</dbReference>
<evidence type="ECO:0000256" key="3">
    <source>
        <dbReference type="ARBA" id="ARBA00012115"/>
    </source>
</evidence>
<feature type="site" description="Transition state stabilizer" evidence="10">
    <location>
        <position position="142"/>
    </location>
</feature>
<feature type="binding site" evidence="9">
    <location>
        <position position="40"/>
    </location>
    <ligand>
        <name>Mg(2+)</name>
        <dbReference type="ChEBI" id="CHEBI:18420"/>
        <label>1</label>
    </ligand>
</feature>
<dbReference type="GO" id="GO:0008081">
    <property type="term" value="F:phosphoric diester hydrolase activity"/>
    <property type="evidence" value="ECO:0007669"/>
    <property type="project" value="TreeGrafter"/>
</dbReference>
<dbReference type="InterPro" id="IPR036691">
    <property type="entry name" value="Endo/exonu/phosph_ase_sf"/>
</dbReference>
<keyword evidence="9" id="KW-0464">Manganese</keyword>
<organism evidence="12">
    <name type="scientific">Micrurus carvalhoi</name>
    <dbReference type="NCBI Taxonomy" id="3147026"/>
    <lineage>
        <taxon>Eukaryota</taxon>
        <taxon>Metazoa</taxon>
        <taxon>Chordata</taxon>
        <taxon>Craniata</taxon>
        <taxon>Vertebrata</taxon>
        <taxon>Euteleostomi</taxon>
        <taxon>Lepidosauria</taxon>
        <taxon>Squamata</taxon>
        <taxon>Bifurcata</taxon>
        <taxon>Unidentata</taxon>
        <taxon>Episquamata</taxon>
        <taxon>Toxicofera</taxon>
        <taxon>Serpentes</taxon>
        <taxon>Colubroidea</taxon>
        <taxon>Elapidae</taxon>
        <taxon>Elapinae</taxon>
        <taxon>Micrurus</taxon>
    </lineage>
</organism>
<dbReference type="EMBL" id="IACI01082328">
    <property type="protein sequence ID" value="LAA30605.1"/>
    <property type="molecule type" value="Transcribed_RNA"/>
</dbReference>
<dbReference type="Pfam" id="PF03372">
    <property type="entry name" value="Exo_endo_phos"/>
    <property type="match status" value="1"/>
</dbReference>
<accession>A0A2H6NE99</accession>
<sequence>METEIKLLSLNINCLNSPIKRKQILSRLVKQKLEIVCLQEVHIKKQFQKYLKYPKLGRLFVALADQKQKEIVVYVKKEIKVTEKYVDPQGRILILELELGYKPMLLVIIYAPNDNQNQFYKDLHEKIVEMEQDNVCIVGDLNVVVDIKKDYFSNVKNKKKRKILPRYFFNMAHELNLIDQWRRINLGKKEFTFYSNPHKSWSRLDLAWMNTELGNQLETIEIMPNVWADYNPLKIIWKGRKRKSRRWILNPQILKEKECVEKIKKEMEFFFKENIVGRKNHYKIHGIQQKQF</sequence>
<dbReference type="GO" id="GO:0005634">
    <property type="term" value="C:nucleus"/>
    <property type="evidence" value="ECO:0007669"/>
    <property type="project" value="TreeGrafter"/>
</dbReference>
<keyword evidence="5" id="KW-0227">DNA damage</keyword>
<reference evidence="12" key="2">
    <citation type="submission" date="2017-12" db="EMBL/GenBank/DDBJ databases">
        <title>Coralsnake Venomics: Analyses of Venom Gland Transcriptomes and Proteomes of Six Brazilian Taxa.</title>
        <authorList>
            <person name="Aird S.D."/>
            <person name="Jorge da Silva N."/>
            <person name="Qiu L."/>
            <person name="Villar-Briones A."/>
            <person name="Aparecida-Saddi V."/>
            <person name="Campos-Telles M.P."/>
            <person name="Grau M."/>
            <person name="Mikheyev A.S."/>
        </authorList>
    </citation>
    <scope>NUCLEOTIDE SEQUENCE</scope>
    <source>
        <tissue evidence="12">Venom_gland</tissue>
    </source>
</reference>
<dbReference type="InterPro" id="IPR005135">
    <property type="entry name" value="Endo/exonuclease/phosphatase"/>
</dbReference>
<reference evidence="12" key="1">
    <citation type="submission" date="2017-07" db="EMBL/GenBank/DDBJ databases">
        <authorList>
            <person name="Mikheyev A."/>
            <person name="Grau M."/>
        </authorList>
    </citation>
    <scope>NUCLEOTIDE SEQUENCE</scope>
    <source>
        <tissue evidence="12">Venom_gland</tissue>
    </source>
</reference>
<dbReference type="EMBL" id="IACI01082330">
    <property type="protein sequence ID" value="LAA30609.1"/>
    <property type="molecule type" value="Transcribed_RNA"/>
</dbReference>
<feature type="domain" description="Endonuclease/exonuclease/phosphatase" evidence="11">
    <location>
        <begin position="8"/>
        <end position="211"/>
    </location>
</feature>
<name>A0A2H6NE99_9SAUR</name>
<dbReference type="PANTHER" id="PTHR22748">
    <property type="entry name" value="AP ENDONUCLEASE"/>
    <property type="match status" value="1"/>
</dbReference>
<dbReference type="SUPFAM" id="SSF56219">
    <property type="entry name" value="DNase I-like"/>
    <property type="match status" value="1"/>
</dbReference>
<dbReference type="Gene3D" id="3.60.10.10">
    <property type="entry name" value="Endonuclease/exonuclease/phosphatase"/>
    <property type="match status" value="1"/>
</dbReference>
<evidence type="ECO:0000256" key="4">
    <source>
        <dbReference type="ARBA" id="ARBA00022723"/>
    </source>
</evidence>
<proteinExistence type="inferred from homology"/>
<dbReference type="GO" id="GO:0046872">
    <property type="term" value="F:metal ion binding"/>
    <property type="evidence" value="ECO:0007669"/>
    <property type="project" value="UniProtKB-KW"/>
</dbReference>
<feature type="site" description="Important for catalytic activity" evidence="10">
    <location>
        <position position="205"/>
    </location>
</feature>
<comment type="cofactor">
    <cofactor evidence="9">
        <name>Mg(2+)</name>
        <dbReference type="ChEBI" id="CHEBI:18420"/>
    </cofactor>
    <cofactor evidence="9">
        <name>Mn(2+)</name>
        <dbReference type="ChEBI" id="CHEBI:29035"/>
    </cofactor>
    <text evidence="9">Probably binds two magnesium or manganese ions per subunit.</text>
</comment>
<evidence type="ECO:0000256" key="5">
    <source>
        <dbReference type="ARBA" id="ARBA00022763"/>
    </source>
</evidence>
<keyword evidence="6" id="KW-0378">Hydrolase</keyword>
<comment type="catalytic activity">
    <reaction evidence="1">
        <text>Exonucleolytic cleavage in the 3'- to 5'-direction to yield nucleoside 5'-phosphates.</text>
        <dbReference type="EC" id="3.1.11.2"/>
    </reaction>
</comment>
<feature type="binding site" evidence="9">
    <location>
        <position position="142"/>
    </location>
    <ligand>
        <name>Mg(2+)</name>
        <dbReference type="ChEBI" id="CHEBI:18420"/>
        <label>1</label>
    </ligand>
</feature>
<evidence type="ECO:0000256" key="10">
    <source>
        <dbReference type="PIRSR" id="PIRSR604808-3"/>
    </source>
</evidence>
<keyword evidence="8" id="KW-0234">DNA repair</keyword>
<dbReference type="GO" id="GO:0003906">
    <property type="term" value="F:DNA-(apurinic or apyrimidinic site) endonuclease activity"/>
    <property type="evidence" value="ECO:0007669"/>
    <property type="project" value="TreeGrafter"/>
</dbReference>